<name>A0ABY8WU67_9ACTN</name>
<reference evidence="2 3" key="1">
    <citation type="submission" date="2023-06" db="EMBL/GenBank/DDBJ databases">
        <authorList>
            <person name="Yushchuk O."/>
            <person name="Binda E."/>
            <person name="Ruckert-Reed C."/>
            <person name="Fedorenko V."/>
            <person name="Kalinowski J."/>
            <person name="Marinelli F."/>
        </authorList>
    </citation>
    <scope>NUCLEOTIDE SEQUENCE [LARGE SCALE GENOMIC DNA]</scope>
    <source>
        <strain evidence="2 3">NRRL 3884</strain>
    </source>
</reference>
<evidence type="ECO:0008006" key="4">
    <source>
        <dbReference type="Google" id="ProtNLM"/>
    </source>
</evidence>
<sequence>MLASVRHRRPGLAGLTAALIVALPLVVASPAQAVTRCGATKNVRVSIYYTACDSDETSAHAVAGFAKIQNNHGSAVSIRIQDGYTVNGGSIQWNPNTPSDRTVPAGASKVAGWPGWAGCHQGDTIGYVLRVWDNRTGAWGPGSFATPVTCP</sequence>
<protein>
    <recommendedName>
        <fullName evidence="4">Secreted protein</fullName>
    </recommendedName>
</protein>
<feature type="signal peptide" evidence="1">
    <location>
        <begin position="1"/>
        <end position="33"/>
    </location>
</feature>
<evidence type="ECO:0000256" key="1">
    <source>
        <dbReference type="SAM" id="SignalP"/>
    </source>
</evidence>
<gene>
    <name evidence="2" type="ORF">ACTOB_004097</name>
</gene>
<proteinExistence type="predicted"/>
<keyword evidence="3" id="KW-1185">Reference proteome</keyword>
<dbReference type="EMBL" id="CP126980">
    <property type="protein sequence ID" value="WIN00393.1"/>
    <property type="molecule type" value="Genomic_DNA"/>
</dbReference>
<keyword evidence="1" id="KW-0732">Signal</keyword>
<feature type="chain" id="PRO_5046448373" description="Secreted protein" evidence="1">
    <location>
        <begin position="34"/>
        <end position="151"/>
    </location>
</feature>
<evidence type="ECO:0000313" key="2">
    <source>
        <dbReference type="EMBL" id="WIN00393.1"/>
    </source>
</evidence>
<dbReference type="RefSeq" id="WP_284921918.1">
    <property type="nucleotide sequence ID" value="NZ_CP126980.1"/>
</dbReference>
<evidence type="ECO:0000313" key="3">
    <source>
        <dbReference type="Proteomes" id="UP001240150"/>
    </source>
</evidence>
<accession>A0ABY8WU67</accession>
<dbReference type="Proteomes" id="UP001240150">
    <property type="component" value="Chromosome"/>
</dbReference>
<organism evidence="2 3">
    <name type="scientific">Actinoplanes oblitus</name>
    <dbReference type="NCBI Taxonomy" id="3040509"/>
    <lineage>
        <taxon>Bacteria</taxon>
        <taxon>Bacillati</taxon>
        <taxon>Actinomycetota</taxon>
        <taxon>Actinomycetes</taxon>
        <taxon>Micromonosporales</taxon>
        <taxon>Micromonosporaceae</taxon>
        <taxon>Actinoplanes</taxon>
    </lineage>
</organism>